<keyword evidence="6" id="KW-0472">Membrane</keyword>
<dbReference type="GO" id="GO:0016020">
    <property type="term" value="C:membrane"/>
    <property type="evidence" value="ECO:0007669"/>
    <property type="project" value="InterPro"/>
</dbReference>
<evidence type="ECO:0000256" key="5">
    <source>
        <dbReference type="PIRSR" id="PIRSR000018-51"/>
    </source>
</evidence>
<dbReference type="AlphaFoldDB" id="A0A246JD69"/>
<reference evidence="8 9" key="1">
    <citation type="journal article" date="2008" name="Int. J. Syst. Evol. Microbiol.">
        <title>Description of Roseateles aquatilis sp. nov. and Roseateles terrae sp. nov., in the class Betaproteobacteria, and emended description of the genus Roseateles.</title>
        <authorList>
            <person name="Gomila M."/>
            <person name="Bowien B."/>
            <person name="Falsen E."/>
            <person name="Moore E.R."/>
            <person name="Lalucat J."/>
        </authorList>
    </citation>
    <scope>NUCLEOTIDE SEQUENCE [LARGE SCALE GENOMIC DNA]</scope>
    <source>
        <strain evidence="8 9">CCUG 48205</strain>
    </source>
</reference>
<organism evidence="8 9">
    <name type="scientific">Roseateles aquatilis</name>
    <dbReference type="NCBI Taxonomy" id="431061"/>
    <lineage>
        <taxon>Bacteria</taxon>
        <taxon>Pseudomonadati</taxon>
        <taxon>Pseudomonadota</taxon>
        <taxon>Betaproteobacteria</taxon>
        <taxon>Burkholderiales</taxon>
        <taxon>Sphaerotilaceae</taxon>
        <taxon>Roseateles</taxon>
    </lineage>
</organism>
<dbReference type="PROSITE" id="PS51007">
    <property type="entry name" value="CYTC"/>
    <property type="match status" value="3"/>
</dbReference>
<dbReference type="InterPro" id="IPR009056">
    <property type="entry name" value="Cyt_c-like_dom"/>
</dbReference>
<protein>
    <recommendedName>
        <fullName evidence="7">Cytochrome c domain-containing protein</fullName>
    </recommendedName>
</protein>
<proteinExistence type="predicted"/>
<feature type="binding site" description="axial binding residue" evidence="5">
    <location>
        <position position="85"/>
    </location>
    <ligand>
        <name>heme c</name>
        <dbReference type="ChEBI" id="CHEBI:61717"/>
        <label>1</label>
    </ligand>
    <ligandPart>
        <name>Fe</name>
        <dbReference type="ChEBI" id="CHEBI:18248"/>
    </ligandPart>
</feature>
<dbReference type="GO" id="GO:0016614">
    <property type="term" value="F:oxidoreductase activity, acting on CH-OH group of donors"/>
    <property type="evidence" value="ECO:0007669"/>
    <property type="project" value="InterPro"/>
</dbReference>
<evidence type="ECO:0000256" key="2">
    <source>
        <dbReference type="ARBA" id="ARBA00022723"/>
    </source>
</evidence>
<dbReference type="Proteomes" id="UP000197468">
    <property type="component" value="Unassembled WGS sequence"/>
</dbReference>
<dbReference type="PIRSF" id="PIRSF000018">
    <property type="entry name" value="Mb_ADH_cyt_c"/>
    <property type="match status" value="1"/>
</dbReference>
<keyword evidence="6" id="KW-1133">Transmembrane helix</keyword>
<dbReference type="InterPro" id="IPR014353">
    <property type="entry name" value="Membr-bd_ADH_cyt_c"/>
</dbReference>
<dbReference type="Pfam" id="PF00034">
    <property type="entry name" value="Cytochrom_C"/>
    <property type="match status" value="1"/>
</dbReference>
<accession>A0A246JD69</accession>
<keyword evidence="1 4" id="KW-0349">Heme</keyword>
<evidence type="ECO:0000256" key="4">
    <source>
        <dbReference type="PIRSR" id="PIRSR000018-50"/>
    </source>
</evidence>
<dbReference type="InterPro" id="IPR036909">
    <property type="entry name" value="Cyt_c-like_dom_sf"/>
</dbReference>
<dbReference type="Pfam" id="PF13442">
    <property type="entry name" value="Cytochrome_CBB3"/>
    <property type="match status" value="1"/>
</dbReference>
<keyword evidence="6" id="KW-0812">Transmembrane</keyword>
<dbReference type="PANTHER" id="PTHR35008">
    <property type="entry name" value="BLL4482 PROTEIN-RELATED"/>
    <property type="match status" value="1"/>
</dbReference>
<dbReference type="SUPFAM" id="SSF46626">
    <property type="entry name" value="Cytochrome c"/>
    <property type="match status" value="3"/>
</dbReference>
<feature type="domain" description="Cytochrome c" evidence="7">
    <location>
        <begin position="228"/>
        <end position="338"/>
    </location>
</feature>
<feature type="transmembrane region" description="Helical" evidence="6">
    <location>
        <begin position="26"/>
        <end position="47"/>
    </location>
</feature>
<keyword evidence="9" id="KW-1185">Reference proteome</keyword>
<feature type="binding site" description="covalent" evidence="4">
    <location>
        <position position="246"/>
    </location>
    <ligand>
        <name>heme c</name>
        <dbReference type="ChEBI" id="CHEBI:61717"/>
        <label>2</label>
    </ligand>
</feature>
<feature type="binding site" description="axial binding residue" evidence="5">
    <location>
        <position position="247"/>
    </location>
    <ligand>
        <name>heme c</name>
        <dbReference type="ChEBI" id="CHEBI:61717"/>
        <label>2</label>
    </ligand>
    <ligandPart>
        <name>Fe</name>
        <dbReference type="ChEBI" id="CHEBI:18248"/>
    </ligandPart>
</feature>
<feature type="binding site" description="axial binding residue" evidence="5">
    <location>
        <position position="370"/>
    </location>
    <ligand>
        <name>heme c</name>
        <dbReference type="ChEBI" id="CHEBI:61717"/>
        <label>3</label>
    </ligand>
    <ligandPart>
        <name>Fe</name>
        <dbReference type="ChEBI" id="CHEBI:18248"/>
    </ligandPart>
</feature>
<feature type="binding site" description="covalent" evidence="4">
    <location>
        <position position="366"/>
    </location>
    <ligand>
        <name>heme c</name>
        <dbReference type="ChEBI" id="CHEBI:61717"/>
        <label>3</label>
    </ligand>
</feature>
<comment type="cofactor">
    <cofactor evidence="4">
        <name>heme c</name>
        <dbReference type="ChEBI" id="CHEBI:61717"/>
    </cofactor>
    <text evidence="4">Binds 3 heme c groups covalently per subunit.</text>
</comment>
<feature type="binding site" description="covalent" evidence="4">
    <location>
        <position position="369"/>
    </location>
    <ligand>
        <name>heme c</name>
        <dbReference type="ChEBI" id="CHEBI:61717"/>
        <label>3</label>
    </ligand>
</feature>
<evidence type="ECO:0000256" key="3">
    <source>
        <dbReference type="ARBA" id="ARBA00023004"/>
    </source>
</evidence>
<evidence type="ECO:0000259" key="7">
    <source>
        <dbReference type="PROSITE" id="PS51007"/>
    </source>
</evidence>
<evidence type="ECO:0000313" key="9">
    <source>
        <dbReference type="Proteomes" id="UP000197468"/>
    </source>
</evidence>
<dbReference type="OrthoDB" id="9809720at2"/>
<evidence type="ECO:0000313" key="8">
    <source>
        <dbReference type="EMBL" id="OWQ90524.1"/>
    </source>
</evidence>
<comment type="caution">
    <text evidence="8">The sequence shown here is derived from an EMBL/GenBank/DDBJ whole genome shotgun (WGS) entry which is preliminary data.</text>
</comment>
<keyword evidence="2 5" id="KW-0479">Metal-binding</keyword>
<evidence type="ECO:0000256" key="1">
    <source>
        <dbReference type="ARBA" id="ARBA00022617"/>
    </source>
</evidence>
<dbReference type="GO" id="GO:0009055">
    <property type="term" value="F:electron transfer activity"/>
    <property type="evidence" value="ECO:0007669"/>
    <property type="project" value="InterPro"/>
</dbReference>
<name>A0A246JD69_9BURK</name>
<dbReference type="Gene3D" id="1.10.760.10">
    <property type="entry name" value="Cytochrome c-like domain"/>
    <property type="match status" value="3"/>
</dbReference>
<gene>
    <name evidence="8" type="ORF">CDN99_13025</name>
</gene>
<feature type="binding site" description="covalent" evidence="4">
    <location>
        <position position="84"/>
    </location>
    <ligand>
        <name>heme c</name>
        <dbReference type="ChEBI" id="CHEBI:61717"/>
        <label>1</label>
    </ligand>
</feature>
<dbReference type="PANTHER" id="PTHR35008:SF4">
    <property type="entry name" value="BLL4482 PROTEIN"/>
    <property type="match status" value="1"/>
</dbReference>
<feature type="binding site" description="covalent" evidence="4">
    <location>
        <position position="243"/>
    </location>
    <ligand>
        <name>heme c</name>
        <dbReference type="ChEBI" id="CHEBI:61717"/>
        <label>2</label>
    </ligand>
</feature>
<evidence type="ECO:0000256" key="6">
    <source>
        <dbReference type="SAM" id="Phobius"/>
    </source>
</evidence>
<dbReference type="EMBL" id="NIOF01000005">
    <property type="protein sequence ID" value="OWQ90524.1"/>
    <property type="molecule type" value="Genomic_DNA"/>
</dbReference>
<dbReference type="GO" id="GO:0005506">
    <property type="term" value="F:iron ion binding"/>
    <property type="evidence" value="ECO:0007669"/>
    <property type="project" value="InterPro"/>
</dbReference>
<dbReference type="InterPro" id="IPR051459">
    <property type="entry name" value="Cytochrome_c-type_DH"/>
</dbReference>
<feature type="domain" description="Cytochrome c" evidence="7">
    <location>
        <begin position="67"/>
        <end position="170"/>
    </location>
</feature>
<dbReference type="GO" id="GO:0020037">
    <property type="term" value="F:heme binding"/>
    <property type="evidence" value="ECO:0007669"/>
    <property type="project" value="InterPro"/>
</dbReference>
<feature type="binding site" description="covalent" evidence="4">
    <location>
        <position position="81"/>
    </location>
    <ligand>
        <name>heme c</name>
        <dbReference type="ChEBI" id="CHEBI:61717"/>
        <label>1</label>
    </ligand>
</feature>
<sequence>MQRNTAPAPGGTGKGVPSPLRRLRRLVIAVLVAVPLMAALVVAGAWAREAWLVSRPAVQGAQETSPELIARGAYLARVGNCAGCHSPRGGAPMAGGMPLGTPFGTLFSSNLTPDAETGLGRWTADDFWTAMHHGRSRDGRLLYPAFPYTSYTGMTREDTDAVFAWLRQLPPVRQTTPAHQLGWPYRWQTALAVWRLMYFTPGDAVARGGEPQPGGGDAAGVGDEGARALLLRGRYLVQSVGHCAECHAPRNRLGALENAAGLRGGWVGVQGWIAPSLADPHAAGVQDWSETEVRQWLRAGWSPRGAALGPMADVVAESLQYLADDDTRAMAVYLRSLPREGSAKEDFQPAPPAQLDVGRQVYARYCADCHGDQGQGRRIDGQPAYPPLAGNRGVTLDAPQNLLQMLADGGYAATTKDHPRPYGMPPLRQVLTPAEMAAVATVIRQSWGNRASAVTEQEVLRLK</sequence>
<feature type="domain" description="Cytochrome c" evidence="7">
    <location>
        <begin position="353"/>
        <end position="447"/>
    </location>
</feature>
<keyword evidence="3 5" id="KW-0408">Iron</keyword>